<organism evidence="1 2">
    <name type="scientific">Gimesia chilikensis</name>
    <dbReference type="NCBI Taxonomy" id="2605989"/>
    <lineage>
        <taxon>Bacteria</taxon>
        <taxon>Pseudomonadati</taxon>
        <taxon>Planctomycetota</taxon>
        <taxon>Planctomycetia</taxon>
        <taxon>Planctomycetales</taxon>
        <taxon>Planctomycetaceae</taxon>
        <taxon>Gimesia</taxon>
    </lineage>
</organism>
<proteinExistence type="predicted"/>
<gene>
    <name evidence="1" type="ORF">HG66A1_54730</name>
</gene>
<sequence length="231" mass="27662">MSEANNKILLTGVCYVHRLLEERFANPQRNYIRDVHPDFDSNKVLFFRNDISKRFLFTDFHGRVSSIKTEANNLPELLALYEEKCEAMYCVGATGINSLDVANLKASDYWKMSTFWYFLFDENWNPRTAEKWEEQRDQVLITLLKRFPKLKFIFYQPGCMKWWLKQNLPTDRMLYWNIDWGMSVSDYEEIKRELEKKGIKGGHRFPTEESYSELCDMILLDLEKGKWFNLI</sequence>
<dbReference type="RefSeq" id="WP_145191360.1">
    <property type="nucleotide sequence ID" value="NZ_CP036266.1"/>
</dbReference>
<dbReference type="AlphaFoldDB" id="A0A517PWA7"/>
<accession>A0A517PWA7</accession>
<reference evidence="1 2" key="1">
    <citation type="submission" date="2019-02" db="EMBL/GenBank/DDBJ databases">
        <title>Deep-cultivation of Planctomycetes and their phenomic and genomic characterization uncovers novel biology.</title>
        <authorList>
            <person name="Wiegand S."/>
            <person name="Jogler M."/>
            <person name="Boedeker C."/>
            <person name="Pinto D."/>
            <person name="Vollmers J."/>
            <person name="Rivas-Marin E."/>
            <person name="Kohn T."/>
            <person name="Peeters S.H."/>
            <person name="Heuer A."/>
            <person name="Rast P."/>
            <person name="Oberbeckmann S."/>
            <person name="Bunk B."/>
            <person name="Jeske O."/>
            <person name="Meyerdierks A."/>
            <person name="Storesund J.E."/>
            <person name="Kallscheuer N."/>
            <person name="Luecker S."/>
            <person name="Lage O.M."/>
            <person name="Pohl T."/>
            <person name="Merkel B.J."/>
            <person name="Hornburger P."/>
            <person name="Mueller R.-W."/>
            <person name="Bruemmer F."/>
            <person name="Labrenz M."/>
            <person name="Spormann A.M."/>
            <person name="Op den Camp H."/>
            <person name="Overmann J."/>
            <person name="Amann R."/>
            <person name="Jetten M.S.M."/>
            <person name="Mascher T."/>
            <person name="Medema M.H."/>
            <person name="Devos D.P."/>
            <person name="Kaster A.-K."/>
            <person name="Ovreas L."/>
            <person name="Rohde M."/>
            <person name="Galperin M.Y."/>
            <person name="Jogler C."/>
        </authorList>
    </citation>
    <scope>NUCLEOTIDE SEQUENCE [LARGE SCALE GENOMIC DNA]</scope>
    <source>
        <strain evidence="1 2">HG66A1</strain>
    </source>
</reference>
<protein>
    <submittedName>
        <fullName evidence="1">Uncharacterized protein</fullName>
    </submittedName>
</protein>
<dbReference type="Proteomes" id="UP000320421">
    <property type="component" value="Chromosome"/>
</dbReference>
<keyword evidence="2" id="KW-1185">Reference proteome</keyword>
<evidence type="ECO:0000313" key="1">
    <source>
        <dbReference type="EMBL" id="QDT23651.1"/>
    </source>
</evidence>
<dbReference type="EMBL" id="CP036266">
    <property type="protein sequence ID" value="QDT23651.1"/>
    <property type="molecule type" value="Genomic_DNA"/>
</dbReference>
<evidence type="ECO:0000313" key="2">
    <source>
        <dbReference type="Proteomes" id="UP000320421"/>
    </source>
</evidence>
<dbReference type="OrthoDB" id="288977at2"/>
<name>A0A517PWA7_9PLAN</name>